<dbReference type="InterPro" id="IPR010836">
    <property type="entry name" value="SapC"/>
</dbReference>
<dbReference type="RefSeq" id="WP_007638842.1">
    <property type="nucleotide sequence ID" value="NC_020514.1"/>
</dbReference>
<protein>
    <submittedName>
        <fullName evidence="1">SapC family protein</fullName>
    </submittedName>
</protein>
<name>K6ZQD3_9ALTE</name>
<dbReference type="OrthoDB" id="8888710at2"/>
<dbReference type="PATRIC" id="fig|1129794.4.peg.3368"/>
<reference evidence="1 2" key="1">
    <citation type="journal article" date="2013" name="Genome Announc.">
        <title>Complete Genome Sequence of Glaciecola psychrophila Strain 170T.</title>
        <authorList>
            <person name="Yin J."/>
            <person name="Chen J."/>
            <person name="Liu G."/>
            <person name="Yu Y."/>
            <person name="Song L."/>
            <person name="Wang X."/>
            <person name="Qu X."/>
        </authorList>
    </citation>
    <scope>NUCLEOTIDE SEQUENCE [LARGE SCALE GENOMIC DNA]</scope>
    <source>
        <strain evidence="1 2">170</strain>
    </source>
</reference>
<evidence type="ECO:0000313" key="2">
    <source>
        <dbReference type="Proteomes" id="UP000011864"/>
    </source>
</evidence>
<sequence length="242" mass="27716">MANNVLLNSIEHQELKVITERSKQYGDNLWYSLTFPTEFRSVQAYYPIFFNKDASTGQFISVALFGFQDQENLFLTGNKWDAEYIPLSVARQPFLIGVQKINEDGEDKEQRVLHIDIDHPRVNKEQGEALFLEFGGNTPYLDSCADMLETMHHGILDSQIFIGLLIEHELLEPFSLDVELNDNSKHQMVGFYIINEEKLTELNSEILTTLHVSGYLQAIYMAIASQSNIRGLLNRKNKLLGL</sequence>
<organism evidence="1 2">
    <name type="scientific">Paraglaciecola psychrophila 170</name>
    <dbReference type="NCBI Taxonomy" id="1129794"/>
    <lineage>
        <taxon>Bacteria</taxon>
        <taxon>Pseudomonadati</taxon>
        <taxon>Pseudomonadota</taxon>
        <taxon>Gammaproteobacteria</taxon>
        <taxon>Alteromonadales</taxon>
        <taxon>Alteromonadaceae</taxon>
        <taxon>Paraglaciecola</taxon>
    </lineage>
</organism>
<keyword evidence="2" id="KW-1185">Reference proteome</keyword>
<dbReference type="Proteomes" id="UP000011864">
    <property type="component" value="Chromosome"/>
</dbReference>
<proteinExistence type="predicted"/>
<dbReference type="KEGG" id="gps:C427_3388"/>
<dbReference type="EMBL" id="CP003837">
    <property type="protein sequence ID" value="AGH45497.1"/>
    <property type="molecule type" value="Genomic_DNA"/>
</dbReference>
<gene>
    <name evidence="1" type="ORF">C427_3388</name>
</gene>
<accession>K6ZQD3</accession>
<dbReference type="AlphaFoldDB" id="K6ZQD3"/>
<evidence type="ECO:0000313" key="1">
    <source>
        <dbReference type="EMBL" id="AGH45497.1"/>
    </source>
</evidence>
<dbReference type="STRING" id="1129794.C427_3388"/>
<dbReference type="Pfam" id="PF07277">
    <property type="entry name" value="SapC"/>
    <property type="match status" value="1"/>
</dbReference>
<dbReference type="eggNOG" id="COG1262">
    <property type="taxonomic scope" value="Bacteria"/>
</dbReference>
<dbReference type="HOGENOM" id="CLU_074824_0_0_6"/>